<protein>
    <submittedName>
        <fullName evidence="2">Unannotated protein</fullName>
    </submittedName>
</protein>
<evidence type="ECO:0000256" key="1">
    <source>
        <dbReference type="SAM" id="MobiDB-lite"/>
    </source>
</evidence>
<reference evidence="2" key="1">
    <citation type="submission" date="2020-05" db="EMBL/GenBank/DDBJ databases">
        <authorList>
            <person name="Chiriac C."/>
            <person name="Salcher M."/>
            <person name="Ghai R."/>
            <person name="Kavagutti S V."/>
        </authorList>
    </citation>
    <scope>NUCLEOTIDE SEQUENCE</scope>
</reference>
<sequence>MSSHEVSRRTLLGAGAAATAVTAIGGAGAANASEPITMTGRGQGDGQPRFGTESVPALQQGEQVIFYTPGGLVPNGFAAGASMIYDGSLAGARTGTLGETLSASINIPLGSRLTGVDFVMAGNPLGGTINVTRYLPLVNGDHTVLHSQVISGSGITVYSTATLDELFDGTQTFEAYFTTSAATCVCKGIRARYVPVSFGLIPITPARVYDSRFNMTPDANGPISAGASRTISVAAARNPLTGVRTGDIVVPASATAVAFTVTVAGTVGGGYLAVNPGGATAVTASSINWSSTGQVLANTGVVKLNDSRQITVVQGGGATDFIIDIVGYYA</sequence>
<dbReference type="PROSITE" id="PS51318">
    <property type="entry name" value="TAT"/>
    <property type="match status" value="1"/>
</dbReference>
<accession>A0A6J7DYC8</accession>
<feature type="region of interest" description="Disordered" evidence="1">
    <location>
        <begin position="32"/>
        <end position="53"/>
    </location>
</feature>
<evidence type="ECO:0000313" key="2">
    <source>
        <dbReference type="EMBL" id="CAB4873524.1"/>
    </source>
</evidence>
<proteinExistence type="predicted"/>
<dbReference type="AlphaFoldDB" id="A0A6J7DYC8"/>
<dbReference type="InterPro" id="IPR006311">
    <property type="entry name" value="TAT_signal"/>
</dbReference>
<organism evidence="2">
    <name type="scientific">freshwater metagenome</name>
    <dbReference type="NCBI Taxonomy" id="449393"/>
    <lineage>
        <taxon>unclassified sequences</taxon>
        <taxon>metagenomes</taxon>
        <taxon>ecological metagenomes</taxon>
    </lineage>
</organism>
<gene>
    <name evidence="2" type="ORF">UFOPK3376_00979</name>
</gene>
<dbReference type="EMBL" id="CAFBLP010000018">
    <property type="protein sequence ID" value="CAB4873524.1"/>
    <property type="molecule type" value="Genomic_DNA"/>
</dbReference>
<name>A0A6J7DYC8_9ZZZZ</name>